<gene>
    <name evidence="2" type="ORF">PLICRDRAFT_80017</name>
</gene>
<feature type="non-terminal residue" evidence="2">
    <location>
        <position position="1"/>
    </location>
</feature>
<reference evidence="2 3" key="1">
    <citation type="submission" date="2014-06" db="EMBL/GenBank/DDBJ databases">
        <title>Evolutionary Origins and Diversification of the Mycorrhizal Mutualists.</title>
        <authorList>
            <consortium name="DOE Joint Genome Institute"/>
            <consortium name="Mycorrhizal Genomics Consortium"/>
            <person name="Kohler A."/>
            <person name="Kuo A."/>
            <person name="Nagy L.G."/>
            <person name="Floudas D."/>
            <person name="Copeland A."/>
            <person name="Barry K.W."/>
            <person name="Cichocki N."/>
            <person name="Veneault-Fourrey C."/>
            <person name="LaButti K."/>
            <person name="Lindquist E.A."/>
            <person name="Lipzen A."/>
            <person name="Lundell T."/>
            <person name="Morin E."/>
            <person name="Murat C."/>
            <person name="Riley R."/>
            <person name="Ohm R."/>
            <person name="Sun H."/>
            <person name="Tunlid A."/>
            <person name="Henrissat B."/>
            <person name="Grigoriev I.V."/>
            <person name="Hibbett D.S."/>
            <person name="Martin F."/>
        </authorList>
    </citation>
    <scope>NUCLEOTIDE SEQUENCE [LARGE SCALE GENOMIC DNA]</scope>
    <source>
        <strain evidence="2 3">FD-325 SS-3</strain>
    </source>
</reference>
<proteinExistence type="predicted"/>
<dbReference type="HOGENOM" id="CLU_064558_0_0_1"/>
<keyword evidence="3" id="KW-1185">Reference proteome</keyword>
<feature type="compositionally biased region" description="Low complexity" evidence="1">
    <location>
        <begin position="121"/>
        <end position="130"/>
    </location>
</feature>
<evidence type="ECO:0000313" key="2">
    <source>
        <dbReference type="EMBL" id="KII84613.1"/>
    </source>
</evidence>
<organism evidence="2 3">
    <name type="scientific">Plicaturopsis crispa FD-325 SS-3</name>
    <dbReference type="NCBI Taxonomy" id="944288"/>
    <lineage>
        <taxon>Eukaryota</taxon>
        <taxon>Fungi</taxon>
        <taxon>Dikarya</taxon>
        <taxon>Basidiomycota</taxon>
        <taxon>Agaricomycotina</taxon>
        <taxon>Agaricomycetes</taxon>
        <taxon>Agaricomycetidae</taxon>
        <taxon>Amylocorticiales</taxon>
        <taxon>Amylocorticiaceae</taxon>
        <taxon>Plicatura</taxon>
        <taxon>Plicaturopsis crispa</taxon>
    </lineage>
</organism>
<feature type="non-terminal residue" evidence="2">
    <location>
        <position position="242"/>
    </location>
</feature>
<feature type="region of interest" description="Disordered" evidence="1">
    <location>
        <begin position="1"/>
        <end position="90"/>
    </location>
</feature>
<evidence type="ECO:0000313" key="3">
    <source>
        <dbReference type="Proteomes" id="UP000053263"/>
    </source>
</evidence>
<dbReference type="EMBL" id="KN832570">
    <property type="protein sequence ID" value="KII84613.1"/>
    <property type="molecule type" value="Genomic_DNA"/>
</dbReference>
<feature type="region of interest" description="Disordered" evidence="1">
    <location>
        <begin position="116"/>
        <end position="145"/>
    </location>
</feature>
<dbReference type="Proteomes" id="UP000053263">
    <property type="component" value="Unassembled WGS sequence"/>
</dbReference>
<accession>A0A0C9T8Q9</accession>
<feature type="compositionally biased region" description="Polar residues" evidence="1">
    <location>
        <begin position="70"/>
        <end position="89"/>
    </location>
</feature>
<name>A0A0C9T8Q9_PLICR</name>
<dbReference type="OrthoDB" id="3268127at2759"/>
<dbReference type="AlphaFoldDB" id="A0A0C9T8Q9"/>
<sequence length="242" mass="27306">LQKMQSSLALFPSTPTHRRPSYNGLSHQPLNSSPLASPKSSPTADAHARRRSQYKSRLPSTPASIAAPIFTSSSTRKRTGANSTPFTNEDPQKAFLRDRFKARCVERARNAREEKVRGKRSSGFDSSSDGFDMDMAGDEEEEDDEQIMQDELFRRIVENTTRKQRHSYRLSYADEVGSSIDPDIEDVSRWEAELRGTLHILIPVVTPEDLEDEELQMYAEEYAALADFEGIDPADFSLSDLE</sequence>
<feature type="compositionally biased region" description="Polar residues" evidence="1">
    <location>
        <begin position="23"/>
        <end position="43"/>
    </location>
</feature>
<protein>
    <submittedName>
        <fullName evidence="2">Uncharacterized protein</fullName>
    </submittedName>
</protein>
<feature type="compositionally biased region" description="Acidic residues" evidence="1">
    <location>
        <begin position="131"/>
        <end position="145"/>
    </location>
</feature>
<evidence type="ECO:0000256" key="1">
    <source>
        <dbReference type="SAM" id="MobiDB-lite"/>
    </source>
</evidence>